<dbReference type="AlphaFoldDB" id="A0A2T3W5M8"/>
<keyword evidence="3" id="KW-1185">Reference proteome</keyword>
<dbReference type="OrthoDB" id="9811812at2"/>
<dbReference type="InterPro" id="IPR014922">
    <property type="entry name" value="YdhG-like"/>
</dbReference>
<dbReference type="Gene3D" id="3.90.1150.200">
    <property type="match status" value="1"/>
</dbReference>
<evidence type="ECO:0000313" key="2">
    <source>
        <dbReference type="EMBL" id="PTA67206.1"/>
    </source>
</evidence>
<accession>A0A2T3W5M8</accession>
<sequence length="139" mass="14930">MTRSDPQAELPASTRIDEKMAALTDWRGAALARVRALILAATPGVTEEWKWSTPVWSLGGVLCTGEVYRAAVKLTFPRGAALPDPTGLFNASLDGKVRRALDLREGASFNEAAFQDLVRAAATLNEQRVGPRGRQPGKG</sequence>
<organism evidence="2 3">
    <name type="scientific">Deinococcus arcticus</name>
    <dbReference type="NCBI Taxonomy" id="2136176"/>
    <lineage>
        <taxon>Bacteria</taxon>
        <taxon>Thermotogati</taxon>
        <taxon>Deinococcota</taxon>
        <taxon>Deinococci</taxon>
        <taxon>Deinococcales</taxon>
        <taxon>Deinococcaceae</taxon>
        <taxon>Deinococcus</taxon>
    </lineage>
</organism>
<dbReference type="Proteomes" id="UP000240317">
    <property type="component" value="Unassembled WGS sequence"/>
</dbReference>
<comment type="caution">
    <text evidence="2">The sequence shown here is derived from an EMBL/GenBank/DDBJ whole genome shotgun (WGS) entry which is preliminary data.</text>
</comment>
<dbReference type="EMBL" id="PYSV01000014">
    <property type="protein sequence ID" value="PTA67206.1"/>
    <property type="molecule type" value="Genomic_DNA"/>
</dbReference>
<dbReference type="RefSeq" id="WP_107138764.1">
    <property type="nucleotide sequence ID" value="NZ_PYSV01000014.1"/>
</dbReference>
<feature type="domain" description="YdhG-like" evidence="1">
    <location>
        <begin position="28"/>
        <end position="121"/>
    </location>
</feature>
<dbReference type="SUPFAM" id="SSF159888">
    <property type="entry name" value="YdhG-like"/>
    <property type="match status" value="1"/>
</dbReference>
<protein>
    <recommendedName>
        <fullName evidence="1">YdhG-like domain-containing protein</fullName>
    </recommendedName>
</protein>
<gene>
    <name evidence="2" type="ORF">C8263_14010</name>
</gene>
<evidence type="ECO:0000259" key="1">
    <source>
        <dbReference type="Pfam" id="PF08818"/>
    </source>
</evidence>
<proteinExistence type="predicted"/>
<dbReference type="Pfam" id="PF08818">
    <property type="entry name" value="DUF1801"/>
    <property type="match status" value="1"/>
</dbReference>
<name>A0A2T3W5M8_9DEIO</name>
<evidence type="ECO:0000313" key="3">
    <source>
        <dbReference type="Proteomes" id="UP000240317"/>
    </source>
</evidence>
<reference evidence="2 3" key="1">
    <citation type="submission" date="2018-03" db="EMBL/GenBank/DDBJ databases">
        <title>Draft genome of Deinococcus sp. OD32.</title>
        <authorList>
            <person name="Wang X.-P."/>
            <person name="Du Z.-J."/>
        </authorList>
    </citation>
    <scope>NUCLEOTIDE SEQUENCE [LARGE SCALE GENOMIC DNA]</scope>
    <source>
        <strain evidence="2 3">OD32</strain>
    </source>
</reference>